<feature type="chain" id="PRO_5041375289" description="Peptidase A1 domain-containing protein" evidence="1">
    <location>
        <begin position="20"/>
        <end position="255"/>
    </location>
</feature>
<sequence length="255" mass="27516">MRLWSVALACLLFLNGYRGDVLIRLRRQAFPPNPAPFQARVEDYNLPPHYQPLPGRDASSLSPIFPFTSTFSNGLDVNPGTRVTVDGNMNVPIMGWGMWDYKAGIRLGRANTRVGFGSIGRPTNVFGISKETIAALGADETFNKARENIPSIPVAVLPGNFVPLRCKPPFCNPFVHNLGFGVDVEPGDDFLVDGGLDLPIPLAPSGVGVRFPLSGAVNVGTDPFLITYGHGLGPVEPPNFDGKKEFPTATSRTKL</sequence>
<proteinExistence type="predicted"/>
<comment type="caution">
    <text evidence="2">The sequence shown here is derived from an EMBL/GenBank/DDBJ whole genome shotgun (WGS) entry which is preliminary data.</text>
</comment>
<gene>
    <name evidence="2" type="ORF">QR680_008490</name>
</gene>
<name>A0AA39M739_9BILA</name>
<feature type="signal peptide" evidence="1">
    <location>
        <begin position="1"/>
        <end position="19"/>
    </location>
</feature>
<accession>A0AA39M739</accession>
<dbReference type="PANTHER" id="PTHR36520">
    <property type="entry name" value="PROTEIN CBG13000-RELATED"/>
    <property type="match status" value="1"/>
</dbReference>
<evidence type="ECO:0008006" key="4">
    <source>
        <dbReference type="Google" id="ProtNLM"/>
    </source>
</evidence>
<dbReference type="PANTHER" id="PTHR36520:SF4">
    <property type="entry name" value="DUF3421 DOMAIN-CONTAINING PROTEIN"/>
    <property type="match status" value="1"/>
</dbReference>
<evidence type="ECO:0000313" key="3">
    <source>
        <dbReference type="Proteomes" id="UP001175271"/>
    </source>
</evidence>
<dbReference type="AlphaFoldDB" id="A0AA39M739"/>
<evidence type="ECO:0000313" key="2">
    <source>
        <dbReference type="EMBL" id="KAK0424081.1"/>
    </source>
</evidence>
<dbReference type="Proteomes" id="UP001175271">
    <property type="component" value="Unassembled WGS sequence"/>
</dbReference>
<evidence type="ECO:0000256" key="1">
    <source>
        <dbReference type="SAM" id="SignalP"/>
    </source>
</evidence>
<organism evidence="2 3">
    <name type="scientific">Steinernema hermaphroditum</name>
    <dbReference type="NCBI Taxonomy" id="289476"/>
    <lineage>
        <taxon>Eukaryota</taxon>
        <taxon>Metazoa</taxon>
        <taxon>Ecdysozoa</taxon>
        <taxon>Nematoda</taxon>
        <taxon>Chromadorea</taxon>
        <taxon>Rhabditida</taxon>
        <taxon>Tylenchina</taxon>
        <taxon>Panagrolaimomorpha</taxon>
        <taxon>Strongyloidoidea</taxon>
        <taxon>Steinernematidae</taxon>
        <taxon>Steinernema</taxon>
    </lineage>
</organism>
<keyword evidence="1" id="KW-0732">Signal</keyword>
<reference evidence="2" key="1">
    <citation type="submission" date="2023-06" db="EMBL/GenBank/DDBJ databases">
        <title>Genomic analysis of the entomopathogenic nematode Steinernema hermaphroditum.</title>
        <authorList>
            <person name="Schwarz E.M."/>
            <person name="Heppert J.K."/>
            <person name="Baniya A."/>
            <person name="Schwartz H.T."/>
            <person name="Tan C.-H."/>
            <person name="Antoshechkin I."/>
            <person name="Sternberg P.W."/>
            <person name="Goodrich-Blair H."/>
            <person name="Dillman A.R."/>
        </authorList>
    </citation>
    <scope>NUCLEOTIDE SEQUENCE</scope>
    <source>
        <strain evidence="2">PS9179</strain>
        <tissue evidence="2">Whole animal</tissue>
    </source>
</reference>
<protein>
    <recommendedName>
        <fullName evidence="4">Peptidase A1 domain-containing protein</fullName>
    </recommendedName>
</protein>
<dbReference type="EMBL" id="JAUCMV010000001">
    <property type="protein sequence ID" value="KAK0424081.1"/>
    <property type="molecule type" value="Genomic_DNA"/>
</dbReference>
<keyword evidence="3" id="KW-1185">Reference proteome</keyword>